<organism evidence="1 2">
    <name type="scientific">Vibrio ishigakensis</name>
    <dbReference type="NCBI Taxonomy" id="1481914"/>
    <lineage>
        <taxon>Bacteria</taxon>
        <taxon>Pseudomonadati</taxon>
        <taxon>Pseudomonadota</taxon>
        <taxon>Gammaproteobacteria</taxon>
        <taxon>Vibrionales</taxon>
        <taxon>Vibrionaceae</taxon>
        <taxon>Vibrio</taxon>
    </lineage>
</organism>
<proteinExistence type="predicted"/>
<keyword evidence="2" id="KW-1185">Reference proteome</keyword>
<reference evidence="1 2" key="1">
    <citation type="submission" date="2015-01" db="EMBL/GenBank/DDBJ databases">
        <title>Vibrio sp. C1 JCM 19231 whole genome shotgun sequence.</title>
        <authorList>
            <person name="Sawabe T."/>
            <person name="Meirelles P."/>
            <person name="Feng G."/>
            <person name="Sayaka M."/>
            <person name="Hattori M."/>
            <person name="Ohkuma M."/>
        </authorList>
    </citation>
    <scope>NUCLEOTIDE SEQUENCE [LARGE SCALE GENOMIC DNA]</scope>
    <source>
        <strain evidence="2">JCM 19231</strain>
    </source>
</reference>
<protein>
    <submittedName>
        <fullName evidence="1">Autotransporter adhesin</fullName>
    </submittedName>
</protein>
<evidence type="ECO:0000313" key="2">
    <source>
        <dbReference type="Proteomes" id="UP000031671"/>
    </source>
</evidence>
<dbReference type="EMBL" id="BBRZ01000082">
    <property type="protein sequence ID" value="GAM58311.1"/>
    <property type="molecule type" value="Genomic_DNA"/>
</dbReference>
<gene>
    <name evidence="1" type="ORF">JCM19231_3161</name>
</gene>
<name>A0A0B8NWK4_9VIBR</name>
<accession>A0A0B8NWK4</accession>
<sequence>MFYLSSSPSSLIATCGIVANLKGSSGLYMDSDTHLEATTIETMSNKHNQIEGKVKCTGTDNCLAQMSAPASDPLEGLELPMSTGSCSSTKKITGGSKNNPKKVTAGDYCKGLELDSGYFEMDPGTYVMENGDFIVSNGANVSGDGVTVVSHCSSDCQNPIGVQSGSTLDLSAPKCSSGGCVGTEGILFWSAGDKETKLNDDEKPIVTFESGSNVTLDGVIYAPKHNMEFSSGSVGGLDSNVILISKYLTLSSGSQVTLNRPADDMNPLKGNSGVALVE</sequence>
<dbReference type="Proteomes" id="UP000031671">
    <property type="component" value="Unassembled WGS sequence"/>
</dbReference>
<comment type="caution">
    <text evidence="1">The sequence shown here is derived from an EMBL/GenBank/DDBJ whole genome shotgun (WGS) entry which is preliminary data.</text>
</comment>
<reference evidence="1 2" key="2">
    <citation type="submission" date="2015-01" db="EMBL/GenBank/DDBJ databases">
        <authorList>
            <consortium name="NBRP consortium"/>
            <person name="Sawabe T."/>
            <person name="Meirelles P."/>
            <person name="Feng G."/>
            <person name="Sayaka M."/>
            <person name="Hattori M."/>
            <person name="Ohkuma M."/>
        </authorList>
    </citation>
    <scope>NUCLEOTIDE SEQUENCE [LARGE SCALE GENOMIC DNA]</scope>
    <source>
        <strain evidence="2">JCM 19231</strain>
    </source>
</reference>
<evidence type="ECO:0000313" key="1">
    <source>
        <dbReference type="EMBL" id="GAM58311.1"/>
    </source>
</evidence>
<dbReference type="AlphaFoldDB" id="A0A0B8NWK4"/>